<evidence type="ECO:0000256" key="7">
    <source>
        <dbReference type="ARBA" id="ARBA00023136"/>
    </source>
</evidence>
<evidence type="ECO:0000256" key="5">
    <source>
        <dbReference type="ARBA" id="ARBA00022692"/>
    </source>
</evidence>
<dbReference type="PANTHER" id="PTHR33908:SF11">
    <property type="entry name" value="MEMBRANE PROTEIN"/>
    <property type="match status" value="1"/>
</dbReference>
<keyword evidence="7 8" id="KW-0472">Membrane</keyword>
<feature type="transmembrane region" description="Helical" evidence="8">
    <location>
        <begin position="366"/>
        <end position="386"/>
    </location>
</feature>
<comment type="caution">
    <text evidence="10">The sequence shown here is derived from an EMBL/GenBank/DDBJ whole genome shotgun (WGS) entry which is preliminary data.</text>
</comment>
<evidence type="ECO:0000313" key="11">
    <source>
        <dbReference type="Proteomes" id="UP000228896"/>
    </source>
</evidence>
<keyword evidence="6 8" id="KW-1133">Transmembrane helix</keyword>
<dbReference type="GO" id="GO:0005886">
    <property type="term" value="C:plasma membrane"/>
    <property type="evidence" value="ECO:0007669"/>
    <property type="project" value="UniProtKB-SubCell"/>
</dbReference>
<evidence type="ECO:0000313" key="10">
    <source>
        <dbReference type="EMBL" id="PIV50593.1"/>
    </source>
</evidence>
<feature type="transmembrane region" description="Helical" evidence="8">
    <location>
        <begin position="21"/>
        <end position="42"/>
    </location>
</feature>
<keyword evidence="2" id="KW-1003">Cell membrane</keyword>
<feature type="transmembrane region" description="Helical" evidence="8">
    <location>
        <begin position="143"/>
        <end position="162"/>
    </location>
</feature>
<evidence type="ECO:0000256" key="6">
    <source>
        <dbReference type="ARBA" id="ARBA00022989"/>
    </source>
</evidence>
<organism evidence="10 11">
    <name type="scientific">Candidatus Falkowbacteria bacterium CG02_land_8_20_14_3_00_36_14</name>
    <dbReference type="NCBI Taxonomy" id="1974560"/>
    <lineage>
        <taxon>Bacteria</taxon>
        <taxon>Candidatus Falkowiibacteriota</taxon>
    </lineage>
</organism>
<dbReference type="Proteomes" id="UP000228896">
    <property type="component" value="Unassembled WGS sequence"/>
</dbReference>
<dbReference type="InterPro" id="IPR038731">
    <property type="entry name" value="RgtA/B/C-like"/>
</dbReference>
<feature type="transmembrane region" description="Helical" evidence="8">
    <location>
        <begin position="309"/>
        <end position="326"/>
    </location>
</feature>
<feature type="transmembrane region" description="Helical" evidence="8">
    <location>
        <begin position="169"/>
        <end position="199"/>
    </location>
</feature>
<name>A0A2M7DLC3_9BACT</name>
<feature type="transmembrane region" description="Helical" evidence="8">
    <location>
        <begin position="219"/>
        <end position="240"/>
    </location>
</feature>
<evidence type="ECO:0000256" key="8">
    <source>
        <dbReference type="SAM" id="Phobius"/>
    </source>
</evidence>
<keyword evidence="4" id="KW-0808">Transferase</keyword>
<feature type="transmembrane region" description="Helical" evidence="8">
    <location>
        <begin position="332"/>
        <end position="354"/>
    </location>
</feature>
<gene>
    <name evidence="10" type="ORF">COS18_04585</name>
</gene>
<evidence type="ECO:0000256" key="1">
    <source>
        <dbReference type="ARBA" id="ARBA00004651"/>
    </source>
</evidence>
<evidence type="ECO:0000256" key="2">
    <source>
        <dbReference type="ARBA" id="ARBA00022475"/>
    </source>
</evidence>
<feature type="domain" description="Glycosyltransferase RgtA/B/C/D-like" evidence="9">
    <location>
        <begin position="73"/>
        <end position="228"/>
    </location>
</feature>
<dbReference type="Pfam" id="PF13231">
    <property type="entry name" value="PMT_2"/>
    <property type="match status" value="1"/>
</dbReference>
<dbReference type="GO" id="GO:0016763">
    <property type="term" value="F:pentosyltransferase activity"/>
    <property type="evidence" value="ECO:0007669"/>
    <property type="project" value="TreeGrafter"/>
</dbReference>
<evidence type="ECO:0000259" key="9">
    <source>
        <dbReference type="Pfam" id="PF13231"/>
    </source>
</evidence>
<dbReference type="InterPro" id="IPR050297">
    <property type="entry name" value="LipidA_mod_glycosyltrf_83"/>
</dbReference>
<evidence type="ECO:0000256" key="4">
    <source>
        <dbReference type="ARBA" id="ARBA00022679"/>
    </source>
</evidence>
<dbReference type="AlphaFoldDB" id="A0A2M7DLC3"/>
<evidence type="ECO:0000256" key="3">
    <source>
        <dbReference type="ARBA" id="ARBA00022676"/>
    </source>
</evidence>
<accession>A0A2M7DLC3</accession>
<sequence length="554" mass="64720">MLMPLSSLKNKILVSKNYEKIFLLIIILFIIIVRINTLSLPLEHDEGEYAYMGQLILEKIPPYKLAYNMKFPGTYIMYAIIMRLFGESTAGIHVGLLFVNIINILLVYKLTKILANKFCAPYAAAIYGILTLGPEMIGSTAHATHFVTIFALSGIIILLTAINKNKLPLFFLSGIFLGLSVIMKQSGIFFPLFGIAIIISNYLFDIDKNKKNLFFKTLYFVLGILAPIIFLFLLMYWLGVFDKFWFWTFNYLQKYSSIIFGLTYLEIILYIFHEFNFVIGNLLIWWFFALIGGIFLIKSDKFMRITKINILFFLLFSLLTVIPGFYFRPHYFVTFAPALSILIAIFFFFIYNKIIHFYKKSCAEKIIMALFISFLIPYIILNYQYFFTEDTNQLSKNFYVNNAFSESIAIADFINSHSDPADKIAVFGSEPQIYFYAQRQSATGYIYTYGLMEEQDYALNMQKEMISEIETSKPKFIISIYIANSWNISPNSNLYIFDWFNKYTNENYQLAGIVDLFNNKNTVYKWYNEINNYQLKPYNYILIFEKKGLIINYL</sequence>
<dbReference type="EMBL" id="PETS01000118">
    <property type="protein sequence ID" value="PIV50593.1"/>
    <property type="molecule type" value="Genomic_DNA"/>
</dbReference>
<proteinExistence type="predicted"/>
<keyword evidence="5 8" id="KW-0812">Transmembrane</keyword>
<comment type="subcellular location">
    <subcellularLocation>
        <location evidence="1">Cell membrane</location>
        <topology evidence="1">Multi-pass membrane protein</topology>
    </subcellularLocation>
</comment>
<feature type="transmembrane region" description="Helical" evidence="8">
    <location>
        <begin position="118"/>
        <end position="137"/>
    </location>
</feature>
<feature type="transmembrane region" description="Helical" evidence="8">
    <location>
        <begin position="75"/>
        <end position="106"/>
    </location>
</feature>
<dbReference type="GO" id="GO:0009103">
    <property type="term" value="P:lipopolysaccharide biosynthetic process"/>
    <property type="evidence" value="ECO:0007669"/>
    <property type="project" value="UniProtKB-ARBA"/>
</dbReference>
<feature type="transmembrane region" description="Helical" evidence="8">
    <location>
        <begin position="278"/>
        <end position="297"/>
    </location>
</feature>
<reference evidence="11" key="1">
    <citation type="submission" date="2017-09" db="EMBL/GenBank/DDBJ databases">
        <title>Depth-based differentiation of microbial function through sediment-hosted aquifers and enrichment of novel symbionts in the deep terrestrial subsurface.</title>
        <authorList>
            <person name="Probst A.J."/>
            <person name="Ladd B."/>
            <person name="Jarett J.K."/>
            <person name="Geller-Mcgrath D.E."/>
            <person name="Sieber C.M.K."/>
            <person name="Emerson J.B."/>
            <person name="Anantharaman K."/>
            <person name="Thomas B.C."/>
            <person name="Malmstrom R."/>
            <person name="Stieglmeier M."/>
            <person name="Klingl A."/>
            <person name="Woyke T."/>
            <person name="Ryan C.M."/>
            <person name="Banfield J.F."/>
        </authorList>
    </citation>
    <scope>NUCLEOTIDE SEQUENCE [LARGE SCALE GENOMIC DNA]</scope>
</reference>
<keyword evidence="3" id="KW-0328">Glycosyltransferase</keyword>
<protein>
    <recommendedName>
        <fullName evidence="9">Glycosyltransferase RgtA/B/C/D-like domain-containing protein</fullName>
    </recommendedName>
</protein>
<dbReference type="PANTHER" id="PTHR33908">
    <property type="entry name" value="MANNOSYLTRANSFERASE YKCB-RELATED"/>
    <property type="match status" value="1"/>
</dbReference>